<dbReference type="PROSITE" id="PS50943">
    <property type="entry name" value="HTH_CROC1"/>
    <property type="match status" value="1"/>
</dbReference>
<gene>
    <name evidence="2" type="ORF">H0B56_08865</name>
</gene>
<dbReference type="AlphaFoldDB" id="A0A838A9E9"/>
<dbReference type="Pfam" id="PF13560">
    <property type="entry name" value="HTH_31"/>
    <property type="match status" value="1"/>
</dbReference>
<dbReference type="CDD" id="cd00093">
    <property type="entry name" value="HTH_XRE"/>
    <property type="match status" value="1"/>
</dbReference>
<dbReference type="Proteomes" id="UP000582974">
    <property type="component" value="Unassembled WGS sequence"/>
</dbReference>
<dbReference type="RefSeq" id="WP_089301283.1">
    <property type="nucleotide sequence ID" value="NZ_JACCKD010000003.1"/>
</dbReference>
<protein>
    <submittedName>
        <fullName evidence="2">Helix-turn-helix domain-containing protein</fullName>
    </submittedName>
</protein>
<proteinExistence type="predicted"/>
<dbReference type="GO" id="GO:0003677">
    <property type="term" value="F:DNA binding"/>
    <property type="evidence" value="ECO:0007669"/>
    <property type="project" value="InterPro"/>
</dbReference>
<sequence length="251" mass="28382">MNVVSLFGSELRRAREGLGWSREQLAEEVKFSASLVEKVEVGNKFPSEAFATEADKALSTDGFLSRIRLHTLKQDVVPEWFRAWPDIEEQASVIRLFAPLVVPGQLQIEDYARALLGDEDQVAARMARQHIFVQDKPPDIVAVLDEAVLHRQIGSRDVMYRQLKHLTEVSASVQVMPFGADTYLGVDGGFSLVTVDNREISYVDTPARGFVLDDPEVVTQLVRRWDHLRGEALPQRQSQERIVEVAEQWNT</sequence>
<dbReference type="Pfam" id="PF19054">
    <property type="entry name" value="DUF5753"/>
    <property type="match status" value="1"/>
</dbReference>
<dbReference type="SUPFAM" id="SSF47413">
    <property type="entry name" value="lambda repressor-like DNA-binding domains"/>
    <property type="match status" value="1"/>
</dbReference>
<dbReference type="InterPro" id="IPR001387">
    <property type="entry name" value="Cro/C1-type_HTH"/>
</dbReference>
<dbReference type="Gene3D" id="1.10.260.40">
    <property type="entry name" value="lambda repressor-like DNA-binding domains"/>
    <property type="match status" value="1"/>
</dbReference>
<evidence type="ECO:0000313" key="3">
    <source>
        <dbReference type="Proteomes" id="UP000582974"/>
    </source>
</evidence>
<keyword evidence="3" id="KW-1185">Reference proteome</keyword>
<feature type="domain" description="HTH cro/C1-type" evidence="1">
    <location>
        <begin position="11"/>
        <end position="63"/>
    </location>
</feature>
<organism evidence="2 3">
    <name type="scientific">Haloechinothrix aidingensis</name>
    <dbReference type="NCBI Taxonomy" id="2752311"/>
    <lineage>
        <taxon>Bacteria</taxon>
        <taxon>Bacillati</taxon>
        <taxon>Actinomycetota</taxon>
        <taxon>Actinomycetes</taxon>
        <taxon>Pseudonocardiales</taxon>
        <taxon>Pseudonocardiaceae</taxon>
        <taxon>Haloechinothrix</taxon>
    </lineage>
</organism>
<dbReference type="InterPro" id="IPR010982">
    <property type="entry name" value="Lambda_DNA-bd_dom_sf"/>
</dbReference>
<dbReference type="InterPro" id="IPR043917">
    <property type="entry name" value="DUF5753"/>
</dbReference>
<dbReference type="SMART" id="SM00530">
    <property type="entry name" value="HTH_XRE"/>
    <property type="match status" value="1"/>
</dbReference>
<name>A0A838A9E9_9PSEU</name>
<reference evidence="2 3" key="1">
    <citation type="submission" date="2020-07" db="EMBL/GenBank/DDBJ databases">
        <title>Genome of Haloechinothrix sp.</title>
        <authorList>
            <person name="Tang S.-K."/>
            <person name="Yang L."/>
            <person name="Zhu W.-Y."/>
        </authorList>
    </citation>
    <scope>NUCLEOTIDE SEQUENCE [LARGE SCALE GENOMIC DNA]</scope>
    <source>
        <strain evidence="2 3">YIM 98757</strain>
    </source>
</reference>
<dbReference type="EMBL" id="JACCKD010000003">
    <property type="protein sequence ID" value="MBA0125647.1"/>
    <property type="molecule type" value="Genomic_DNA"/>
</dbReference>
<accession>A0A838A9E9</accession>
<evidence type="ECO:0000313" key="2">
    <source>
        <dbReference type="EMBL" id="MBA0125647.1"/>
    </source>
</evidence>
<evidence type="ECO:0000259" key="1">
    <source>
        <dbReference type="PROSITE" id="PS50943"/>
    </source>
</evidence>
<comment type="caution">
    <text evidence="2">The sequence shown here is derived from an EMBL/GenBank/DDBJ whole genome shotgun (WGS) entry which is preliminary data.</text>
</comment>